<evidence type="ECO:0000256" key="5">
    <source>
        <dbReference type="ARBA" id="ARBA00022679"/>
    </source>
</evidence>
<keyword evidence="7 14" id="KW-0418">Kinase</keyword>
<dbReference type="SUPFAM" id="SSF55874">
    <property type="entry name" value="ATPase domain of HSP90 chaperone/DNA topoisomerase II/histidine kinase"/>
    <property type="match status" value="1"/>
</dbReference>
<dbReference type="CDD" id="cd06225">
    <property type="entry name" value="HAMP"/>
    <property type="match status" value="1"/>
</dbReference>
<evidence type="ECO:0000256" key="9">
    <source>
        <dbReference type="ARBA" id="ARBA00023012"/>
    </source>
</evidence>
<protein>
    <recommendedName>
        <fullName evidence="3">histidine kinase</fullName>
        <ecNumber evidence="3">2.7.13.3</ecNumber>
    </recommendedName>
</protein>
<dbReference type="CDD" id="cd00082">
    <property type="entry name" value="HisKA"/>
    <property type="match status" value="1"/>
</dbReference>
<dbReference type="InterPro" id="IPR003661">
    <property type="entry name" value="HisK_dim/P_dom"/>
</dbReference>
<evidence type="ECO:0000259" key="13">
    <source>
        <dbReference type="PROSITE" id="PS50885"/>
    </source>
</evidence>
<reference evidence="14 15" key="1">
    <citation type="submission" date="2021-07" db="EMBL/GenBank/DDBJ databases">
        <title>Actinomadura sp. PM05-2 isolated from lichen.</title>
        <authorList>
            <person name="Somphong A."/>
            <person name="Phongsopitanun W."/>
            <person name="Tanasupawat S."/>
            <person name="Peongsungnone V."/>
        </authorList>
    </citation>
    <scope>NUCLEOTIDE SEQUENCE [LARGE SCALE GENOMIC DNA]</scope>
    <source>
        <strain evidence="14 15">PM05-2</strain>
    </source>
</reference>
<dbReference type="SMART" id="SM00388">
    <property type="entry name" value="HisKA"/>
    <property type="match status" value="1"/>
</dbReference>
<dbReference type="InterPro" id="IPR036890">
    <property type="entry name" value="HATPase_C_sf"/>
</dbReference>
<evidence type="ECO:0000256" key="10">
    <source>
        <dbReference type="ARBA" id="ARBA00023136"/>
    </source>
</evidence>
<keyword evidence="10 11" id="KW-0472">Membrane</keyword>
<dbReference type="PROSITE" id="PS50109">
    <property type="entry name" value="HIS_KIN"/>
    <property type="match status" value="1"/>
</dbReference>
<dbReference type="Proteomes" id="UP000774570">
    <property type="component" value="Unassembled WGS sequence"/>
</dbReference>
<dbReference type="SMART" id="SM00304">
    <property type="entry name" value="HAMP"/>
    <property type="match status" value="1"/>
</dbReference>
<name>A0ABS7FS97_9ACTN</name>
<evidence type="ECO:0000256" key="2">
    <source>
        <dbReference type="ARBA" id="ARBA00004236"/>
    </source>
</evidence>
<dbReference type="SUPFAM" id="SSF47384">
    <property type="entry name" value="Homodimeric domain of signal transducing histidine kinase"/>
    <property type="match status" value="1"/>
</dbReference>
<feature type="domain" description="Histidine kinase" evidence="12">
    <location>
        <begin position="237"/>
        <end position="443"/>
    </location>
</feature>
<organism evidence="14 15">
    <name type="scientific">Actinomadura parmotrematis</name>
    <dbReference type="NCBI Taxonomy" id="2864039"/>
    <lineage>
        <taxon>Bacteria</taxon>
        <taxon>Bacillati</taxon>
        <taxon>Actinomycetota</taxon>
        <taxon>Actinomycetes</taxon>
        <taxon>Streptosporangiales</taxon>
        <taxon>Thermomonosporaceae</taxon>
        <taxon>Actinomadura</taxon>
    </lineage>
</organism>
<dbReference type="PANTHER" id="PTHR45436">
    <property type="entry name" value="SENSOR HISTIDINE KINASE YKOH"/>
    <property type="match status" value="1"/>
</dbReference>
<dbReference type="Pfam" id="PF02518">
    <property type="entry name" value="HATPase_c"/>
    <property type="match status" value="1"/>
</dbReference>
<keyword evidence="4" id="KW-0597">Phosphoprotein</keyword>
<feature type="domain" description="HAMP" evidence="13">
    <location>
        <begin position="176"/>
        <end position="229"/>
    </location>
</feature>
<dbReference type="InterPro" id="IPR050428">
    <property type="entry name" value="TCS_sensor_his_kinase"/>
</dbReference>
<dbReference type="PRINTS" id="PR00344">
    <property type="entry name" value="BCTRLSENSOR"/>
</dbReference>
<dbReference type="CDD" id="cd00075">
    <property type="entry name" value="HATPase"/>
    <property type="match status" value="1"/>
</dbReference>
<evidence type="ECO:0000256" key="7">
    <source>
        <dbReference type="ARBA" id="ARBA00022777"/>
    </source>
</evidence>
<dbReference type="Gene3D" id="1.10.287.130">
    <property type="match status" value="1"/>
</dbReference>
<feature type="transmembrane region" description="Helical" evidence="11">
    <location>
        <begin position="152"/>
        <end position="173"/>
    </location>
</feature>
<dbReference type="Pfam" id="PF00672">
    <property type="entry name" value="HAMP"/>
    <property type="match status" value="1"/>
</dbReference>
<keyword evidence="6 11" id="KW-0812">Transmembrane</keyword>
<evidence type="ECO:0000256" key="6">
    <source>
        <dbReference type="ARBA" id="ARBA00022692"/>
    </source>
</evidence>
<dbReference type="EMBL" id="JAIBOA010000006">
    <property type="protein sequence ID" value="MBW8483085.1"/>
    <property type="molecule type" value="Genomic_DNA"/>
</dbReference>
<evidence type="ECO:0000256" key="11">
    <source>
        <dbReference type="SAM" id="Phobius"/>
    </source>
</evidence>
<dbReference type="Gene3D" id="3.30.565.10">
    <property type="entry name" value="Histidine kinase-like ATPase, C-terminal domain"/>
    <property type="match status" value="1"/>
</dbReference>
<dbReference type="Pfam" id="PF00512">
    <property type="entry name" value="HisKA"/>
    <property type="match status" value="1"/>
</dbReference>
<dbReference type="SMART" id="SM00387">
    <property type="entry name" value="HATPase_c"/>
    <property type="match status" value="1"/>
</dbReference>
<proteinExistence type="predicted"/>
<gene>
    <name evidence="14" type="ORF">K1Y72_11940</name>
</gene>
<evidence type="ECO:0000313" key="14">
    <source>
        <dbReference type="EMBL" id="MBW8483085.1"/>
    </source>
</evidence>
<evidence type="ECO:0000256" key="1">
    <source>
        <dbReference type="ARBA" id="ARBA00000085"/>
    </source>
</evidence>
<evidence type="ECO:0000313" key="15">
    <source>
        <dbReference type="Proteomes" id="UP000774570"/>
    </source>
</evidence>
<comment type="subcellular location">
    <subcellularLocation>
        <location evidence="2">Cell membrane</location>
    </subcellularLocation>
</comment>
<evidence type="ECO:0000256" key="3">
    <source>
        <dbReference type="ARBA" id="ARBA00012438"/>
    </source>
</evidence>
<dbReference type="InterPro" id="IPR003660">
    <property type="entry name" value="HAMP_dom"/>
</dbReference>
<dbReference type="InterPro" id="IPR036097">
    <property type="entry name" value="HisK_dim/P_sf"/>
</dbReference>
<sequence>MLYSVRGRATVLTVTLSAAVGLVCLALSLLLIRDYAYNQAAERAAPTVERVVREVYQGRLANPIPVGPDDVPLIQVVAGDGAVLAASPDLRGRPSLVPHAVRENEILVNRQVCDRGDCIWVVGLRLGGTRYGGDVMVYAGERPALLLRGWRLVAEGVALLLLVLAVIGAWTWWTIGRALAPVERIRSRMAEITLSELDQRVPVPSTGGEIQRLAETVNATLGRLEDATGRERRFISDASHDLRNPIAGLHTRLEVLLEEDDGHDWKPEVRAALLDTDRLNDIVSDLLELSRLDARAPAPAERVDLARLAEREVERRPQRVPITTRVVYGAVVEANVLRLARVLGNLLSNAERHAASAVEVSVRAEGGEAVLEVADDGAGVPPESRERVFERFARLPESRRRDPGGTGLGLPIAREIAQTYGGSLTIADSGRGARFVLRLPLADPPDPAPPAAAS</sequence>
<evidence type="ECO:0000259" key="12">
    <source>
        <dbReference type="PROSITE" id="PS50109"/>
    </source>
</evidence>
<dbReference type="InterPro" id="IPR003594">
    <property type="entry name" value="HATPase_dom"/>
</dbReference>
<dbReference type="PROSITE" id="PS50885">
    <property type="entry name" value="HAMP"/>
    <property type="match status" value="1"/>
</dbReference>
<dbReference type="PANTHER" id="PTHR45436:SF5">
    <property type="entry name" value="SENSOR HISTIDINE KINASE TRCS"/>
    <property type="match status" value="1"/>
</dbReference>
<comment type="caution">
    <text evidence="14">The sequence shown here is derived from an EMBL/GenBank/DDBJ whole genome shotgun (WGS) entry which is preliminary data.</text>
</comment>
<evidence type="ECO:0000256" key="8">
    <source>
        <dbReference type="ARBA" id="ARBA00022989"/>
    </source>
</evidence>
<comment type="catalytic activity">
    <reaction evidence="1">
        <text>ATP + protein L-histidine = ADP + protein N-phospho-L-histidine.</text>
        <dbReference type="EC" id="2.7.13.3"/>
    </reaction>
</comment>
<keyword evidence="5" id="KW-0808">Transferase</keyword>
<evidence type="ECO:0000256" key="4">
    <source>
        <dbReference type="ARBA" id="ARBA00022553"/>
    </source>
</evidence>
<accession>A0ABS7FS97</accession>
<dbReference type="InterPro" id="IPR004358">
    <property type="entry name" value="Sig_transdc_His_kin-like_C"/>
</dbReference>
<feature type="transmembrane region" description="Helical" evidence="11">
    <location>
        <begin position="12"/>
        <end position="32"/>
    </location>
</feature>
<keyword evidence="9" id="KW-0902">Two-component regulatory system</keyword>
<keyword evidence="8 11" id="KW-1133">Transmembrane helix</keyword>
<dbReference type="EC" id="2.7.13.3" evidence="3"/>
<keyword evidence="15" id="KW-1185">Reference proteome</keyword>
<dbReference type="InterPro" id="IPR005467">
    <property type="entry name" value="His_kinase_dom"/>
</dbReference>
<dbReference type="GO" id="GO:0016301">
    <property type="term" value="F:kinase activity"/>
    <property type="evidence" value="ECO:0007669"/>
    <property type="project" value="UniProtKB-KW"/>
</dbReference>